<name>A0A0N8GEP7_9HYPH</name>
<sequence length="162" mass="17154">METMTAQTDSAQTGSAVDAFGRLLVEAEIGKNLGLAADDLAVGLDIAKSLLERGQPVRAMRIYCALVLCFPTVADYQIGLANCALQLEEHYMALQAASAVIALEPRNPRGYFLSGRACLAAGELAEAREDLADALRLAKESGDTLVATEAERLLKTAEAKPS</sequence>
<evidence type="ECO:0000313" key="2">
    <source>
        <dbReference type="Proteomes" id="UP000048984"/>
    </source>
</evidence>
<comment type="caution">
    <text evidence="1">The sequence shown here is derived from an EMBL/GenBank/DDBJ whole genome shotgun (WGS) entry which is preliminary data.</text>
</comment>
<dbReference type="Pfam" id="PF13432">
    <property type="entry name" value="TPR_16"/>
    <property type="match status" value="1"/>
</dbReference>
<dbReference type="InterPro" id="IPR011990">
    <property type="entry name" value="TPR-like_helical_dom_sf"/>
</dbReference>
<dbReference type="STRING" id="665126.ABB55_07640"/>
<dbReference type="RefSeq" id="WP_054358276.1">
    <property type="nucleotide sequence ID" value="NZ_JAPCYQ010000001.1"/>
</dbReference>
<protein>
    <submittedName>
        <fullName evidence="1">Uncharacterized protein</fullName>
    </submittedName>
</protein>
<dbReference type="InterPro" id="IPR019734">
    <property type="entry name" value="TPR_rpt"/>
</dbReference>
<organism evidence="1 2">
    <name type="scientific">Prosthecodimorpha hirschii</name>
    <dbReference type="NCBI Taxonomy" id="665126"/>
    <lineage>
        <taxon>Bacteria</taxon>
        <taxon>Pseudomonadati</taxon>
        <taxon>Pseudomonadota</taxon>
        <taxon>Alphaproteobacteria</taxon>
        <taxon>Hyphomicrobiales</taxon>
        <taxon>Ancalomicrobiaceae</taxon>
        <taxon>Prosthecodimorpha</taxon>
    </lineage>
</organism>
<dbReference type="Proteomes" id="UP000048984">
    <property type="component" value="Unassembled WGS sequence"/>
</dbReference>
<accession>A0A0N8GEP7</accession>
<evidence type="ECO:0000313" key="1">
    <source>
        <dbReference type="EMBL" id="KPL52113.1"/>
    </source>
</evidence>
<gene>
    <name evidence="1" type="ORF">ABB55_07640</name>
</gene>
<dbReference type="SMART" id="SM00028">
    <property type="entry name" value="TPR"/>
    <property type="match status" value="2"/>
</dbReference>
<dbReference type="EMBL" id="LJYW01000001">
    <property type="protein sequence ID" value="KPL52113.1"/>
    <property type="molecule type" value="Genomic_DNA"/>
</dbReference>
<reference evidence="1 2" key="2">
    <citation type="submission" date="2015-10" db="EMBL/GenBank/DDBJ databases">
        <title>Draft Genome Sequence of Prosthecomicrobium hirschii ATCC 27832.</title>
        <authorList>
            <person name="Daniel J."/>
            <person name="Givan S.A."/>
            <person name="Brun Y.V."/>
            <person name="Brown P.J."/>
        </authorList>
    </citation>
    <scope>NUCLEOTIDE SEQUENCE [LARGE SCALE GENOMIC DNA]</scope>
    <source>
        <strain evidence="1 2">16</strain>
    </source>
</reference>
<keyword evidence="2" id="KW-1185">Reference proteome</keyword>
<proteinExistence type="predicted"/>
<dbReference type="Gene3D" id="1.25.40.10">
    <property type="entry name" value="Tetratricopeptide repeat domain"/>
    <property type="match status" value="1"/>
</dbReference>
<dbReference type="AlphaFoldDB" id="A0A0N8GEP7"/>
<dbReference type="SUPFAM" id="SSF48452">
    <property type="entry name" value="TPR-like"/>
    <property type="match status" value="1"/>
</dbReference>
<reference evidence="1 2" key="1">
    <citation type="submission" date="2015-09" db="EMBL/GenBank/DDBJ databases">
        <authorList>
            <consortium name="Swine Surveillance"/>
        </authorList>
    </citation>
    <scope>NUCLEOTIDE SEQUENCE [LARGE SCALE GENOMIC DNA]</scope>
    <source>
        <strain evidence="1 2">16</strain>
    </source>
</reference>